<dbReference type="SUPFAM" id="SSF55811">
    <property type="entry name" value="Nudix"/>
    <property type="match status" value="1"/>
</dbReference>
<comment type="cofactor">
    <cofactor evidence="2">
        <name>Mg(2+)</name>
        <dbReference type="ChEBI" id="CHEBI:18420"/>
    </cofactor>
</comment>
<keyword evidence="6" id="KW-0464">Manganese</keyword>
<dbReference type="PANTHER" id="PTHR12992">
    <property type="entry name" value="NUDIX HYDROLASE"/>
    <property type="match status" value="1"/>
</dbReference>
<dbReference type="InterPro" id="IPR045121">
    <property type="entry name" value="CoAse"/>
</dbReference>
<dbReference type="GO" id="GO:0015938">
    <property type="term" value="P:coenzyme A catabolic process"/>
    <property type="evidence" value="ECO:0007669"/>
    <property type="project" value="TreeGrafter"/>
</dbReference>
<dbReference type="RefSeq" id="XP_017986008.1">
    <property type="nucleotide sequence ID" value="XM_018130519.1"/>
</dbReference>
<evidence type="ECO:0000256" key="5">
    <source>
        <dbReference type="ARBA" id="ARBA00022842"/>
    </source>
</evidence>
<dbReference type="Proteomes" id="UP000243052">
    <property type="component" value="Chromosome ii"/>
</dbReference>
<evidence type="ECO:0000259" key="7">
    <source>
        <dbReference type="PROSITE" id="PS51462"/>
    </source>
</evidence>
<evidence type="ECO:0000313" key="9">
    <source>
        <dbReference type="Proteomes" id="UP000243052"/>
    </source>
</evidence>
<dbReference type="STRING" id="45286.A0A109UXL5"/>
<dbReference type="OrthoDB" id="206213at2759"/>
<evidence type="ECO:0000256" key="6">
    <source>
        <dbReference type="ARBA" id="ARBA00023211"/>
    </source>
</evidence>
<dbReference type="AlphaFoldDB" id="A0A109UXL5"/>
<dbReference type="Pfam" id="PF00293">
    <property type="entry name" value="NUDIX"/>
    <property type="match status" value="1"/>
</dbReference>
<organism evidence="8 9">
    <name type="scientific">Eremothecium sinecaudum</name>
    <dbReference type="NCBI Taxonomy" id="45286"/>
    <lineage>
        <taxon>Eukaryota</taxon>
        <taxon>Fungi</taxon>
        <taxon>Dikarya</taxon>
        <taxon>Ascomycota</taxon>
        <taxon>Saccharomycotina</taxon>
        <taxon>Saccharomycetes</taxon>
        <taxon>Saccharomycetales</taxon>
        <taxon>Saccharomycetaceae</taxon>
        <taxon>Eremothecium</taxon>
    </lineage>
</organism>
<evidence type="ECO:0000313" key="8">
    <source>
        <dbReference type="EMBL" id="AMD19012.1"/>
    </source>
</evidence>
<dbReference type="CDD" id="cd03426">
    <property type="entry name" value="NUDIX_CoAse_Nudt7"/>
    <property type="match status" value="1"/>
</dbReference>
<evidence type="ECO:0000256" key="1">
    <source>
        <dbReference type="ARBA" id="ARBA00001936"/>
    </source>
</evidence>
<dbReference type="GO" id="GO:0046872">
    <property type="term" value="F:metal ion binding"/>
    <property type="evidence" value="ECO:0007669"/>
    <property type="project" value="UniProtKB-KW"/>
</dbReference>
<gene>
    <name evidence="8" type="ORF">AW171_hschr2543</name>
</gene>
<protein>
    <submittedName>
        <fullName evidence="8">HBR111Cp</fullName>
    </submittedName>
</protein>
<proteinExistence type="predicted"/>
<keyword evidence="3" id="KW-0479">Metal-binding</keyword>
<dbReference type="EMBL" id="CP014242">
    <property type="protein sequence ID" value="AMD19012.1"/>
    <property type="molecule type" value="Genomic_DNA"/>
</dbReference>
<dbReference type="InterPro" id="IPR015797">
    <property type="entry name" value="NUDIX_hydrolase-like_dom_sf"/>
</dbReference>
<comment type="cofactor">
    <cofactor evidence="1">
        <name>Mn(2+)</name>
        <dbReference type="ChEBI" id="CHEBI:29035"/>
    </cofactor>
</comment>
<dbReference type="InterPro" id="IPR000086">
    <property type="entry name" value="NUDIX_hydrolase_dom"/>
</dbReference>
<keyword evidence="5" id="KW-0460">Magnesium</keyword>
<reference evidence="8 9" key="1">
    <citation type="submission" date="2016-01" db="EMBL/GenBank/DDBJ databases">
        <title>Genome sequence of the yeast Holleya sinecauda.</title>
        <authorList>
            <person name="Dietrich F.S."/>
        </authorList>
    </citation>
    <scope>NUCLEOTIDE SEQUENCE [LARGE SCALE GENOMIC DNA]</scope>
    <source>
        <strain evidence="8 9">ATCC 58844</strain>
    </source>
</reference>
<evidence type="ECO:0000256" key="3">
    <source>
        <dbReference type="ARBA" id="ARBA00022723"/>
    </source>
</evidence>
<evidence type="ECO:0000256" key="2">
    <source>
        <dbReference type="ARBA" id="ARBA00001946"/>
    </source>
</evidence>
<dbReference type="GO" id="GO:0010945">
    <property type="term" value="F:coenzyme A diphosphatase activity"/>
    <property type="evidence" value="ECO:0007669"/>
    <property type="project" value="InterPro"/>
</dbReference>
<accession>A0A109UXL5</accession>
<sequence>MGYLTTSRYLTNLSQFKKTDSLSLNSIWPVHRRAAVLVLLFIGNRGELRVLLTKRSRRLNSFSGQVSLPGGKADNESETFEAIARREAQEEIGLPSSDEVLLNNYGLKLDSVSREIPHYLSQTFLSVKPWVCFLYNAQTDNEKKFEIPLTMKRVFTKLNPGETSSVFSIPLSDLIFHEVSNPRGEKEYVRHEEYIAKWGGIAWKIRHYYYSLNNIYDVPWLNEVDDLSSDDGIYTNEKNCRHVWGLTAKILHDIAMVAEGIMDPEQQETSIGHEELIHGLYEFGSQLHGKERTNWEKNMMKGKKQFKYSDVIPSSYWDKLNTHIRNF</sequence>
<keyword evidence="9" id="KW-1185">Reference proteome</keyword>
<dbReference type="Gene3D" id="3.90.79.10">
    <property type="entry name" value="Nucleoside Triphosphate Pyrophosphohydrolase"/>
    <property type="match status" value="1"/>
</dbReference>
<feature type="domain" description="Nudix hydrolase" evidence="7">
    <location>
        <begin position="31"/>
        <end position="191"/>
    </location>
</feature>
<dbReference type="PROSITE" id="PS51462">
    <property type="entry name" value="NUDIX"/>
    <property type="match status" value="1"/>
</dbReference>
<keyword evidence="4" id="KW-0378">Hydrolase</keyword>
<name>A0A109UXL5_9SACH</name>
<dbReference type="PANTHER" id="PTHR12992:SF24">
    <property type="entry name" value="PEROXISOMAL COENZYME A DIPHOSPHATASE NUDT7"/>
    <property type="match status" value="1"/>
</dbReference>
<evidence type="ECO:0000256" key="4">
    <source>
        <dbReference type="ARBA" id="ARBA00022801"/>
    </source>
</evidence>
<dbReference type="GeneID" id="28722215"/>